<dbReference type="CDD" id="cd01301">
    <property type="entry name" value="rDP_like"/>
    <property type="match status" value="1"/>
</dbReference>
<dbReference type="InterPro" id="IPR032466">
    <property type="entry name" value="Metal_Hydrolase"/>
</dbReference>
<dbReference type="PANTHER" id="PTHR10443">
    <property type="entry name" value="MICROSOMAL DIPEPTIDASE"/>
    <property type="match status" value="1"/>
</dbReference>
<comment type="caution">
    <text evidence="1">The sequence shown here is derived from an EMBL/GenBank/DDBJ whole genome shotgun (WGS) entry which is preliminary data.</text>
</comment>
<dbReference type="PANTHER" id="PTHR10443:SF12">
    <property type="entry name" value="DIPEPTIDASE"/>
    <property type="match status" value="1"/>
</dbReference>
<dbReference type="PROSITE" id="PS51365">
    <property type="entry name" value="RENAL_DIPEPTIDASE_2"/>
    <property type="match status" value="1"/>
</dbReference>
<name>A0ABV8U9X6_9PROT</name>
<dbReference type="Proteomes" id="UP001595776">
    <property type="component" value="Unassembled WGS sequence"/>
</dbReference>
<dbReference type="InterPro" id="IPR008257">
    <property type="entry name" value="Pept_M19"/>
</dbReference>
<gene>
    <name evidence="1" type="ORF">ACFO5Q_09075</name>
</gene>
<sequence>MARILKVTVTLALLALLIGYAGLRLIAAPMADRSMNKQVDHRPYRLSADSETFHRSLLVMDWHADTLLWNRSLLARHDYGHVDLPRLREGNMGLQMFTTVTKTPRGQNLHANDASSDNITLLAVGQGWPVRTWNSLLERALYQAEKLDDAVNRSGGAMMWVRTQAELAAFLEARDTAKRLAPVGALLGTEGAHPLEGAIANIDRLYDAGFRMVGLLHFFDNRLGGSLHGEAKGGLTDFGKQVVQRLEEKEIIIDLAHSSEQVAWDTLEIAVRPTVVSHTGFRGHCDTPRNFPDDLMQAIAAKGGLIAVGFWDSAACGDTPDDIAASIAYGITLVGADHIALGSDWDGTVKAITASDIGAITEALVTRGISEDSIRKVMGGNSVRFLSEWLPKGE</sequence>
<proteinExistence type="predicted"/>
<dbReference type="Pfam" id="PF01244">
    <property type="entry name" value="Peptidase_M19"/>
    <property type="match status" value="1"/>
</dbReference>
<dbReference type="SUPFAM" id="SSF51556">
    <property type="entry name" value="Metallo-dependent hydrolases"/>
    <property type="match status" value="1"/>
</dbReference>
<accession>A0ABV8U9X6</accession>
<evidence type="ECO:0000313" key="1">
    <source>
        <dbReference type="EMBL" id="MFC4347994.1"/>
    </source>
</evidence>
<dbReference type="EMBL" id="JBHSCR010000005">
    <property type="protein sequence ID" value="MFC4347994.1"/>
    <property type="molecule type" value="Genomic_DNA"/>
</dbReference>
<keyword evidence="2" id="KW-1185">Reference proteome</keyword>
<evidence type="ECO:0000313" key="2">
    <source>
        <dbReference type="Proteomes" id="UP001595776"/>
    </source>
</evidence>
<protein>
    <submittedName>
        <fullName evidence="1">Dipeptidase</fullName>
    </submittedName>
</protein>
<dbReference type="RefSeq" id="WP_068151886.1">
    <property type="nucleotide sequence ID" value="NZ_JBHSCR010000005.1"/>
</dbReference>
<organism evidence="1 2">
    <name type="scientific">Kordiimonas lipolytica</name>
    <dbReference type="NCBI Taxonomy" id="1662421"/>
    <lineage>
        <taxon>Bacteria</taxon>
        <taxon>Pseudomonadati</taxon>
        <taxon>Pseudomonadota</taxon>
        <taxon>Alphaproteobacteria</taxon>
        <taxon>Kordiimonadales</taxon>
        <taxon>Kordiimonadaceae</taxon>
        <taxon>Kordiimonas</taxon>
    </lineage>
</organism>
<dbReference type="Gene3D" id="3.20.20.140">
    <property type="entry name" value="Metal-dependent hydrolases"/>
    <property type="match status" value="1"/>
</dbReference>
<reference evidence="2" key="1">
    <citation type="journal article" date="2019" name="Int. J. Syst. Evol. Microbiol.">
        <title>The Global Catalogue of Microorganisms (GCM) 10K type strain sequencing project: providing services to taxonomists for standard genome sequencing and annotation.</title>
        <authorList>
            <consortium name="The Broad Institute Genomics Platform"/>
            <consortium name="The Broad Institute Genome Sequencing Center for Infectious Disease"/>
            <person name="Wu L."/>
            <person name="Ma J."/>
        </authorList>
    </citation>
    <scope>NUCLEOTIDE SEQUENCE [LARGE SCALE GENOMIC DNA]</scope>
    <source>
        <strain evidence="2">CGMCC 1.15304</strain>
    </source>
</reference>